<dbReference type="Pfam" id="PF14352">
    <property type="entry name" value="DUF4402"/>
    <property type="match status" value="1"/>
</dbReference>
<evidence type="ECO:0000256" key="1">
    <source>
        <dbReference type="SAM" id="SignalP"/>
    </source>
</evidence>
<dbReference type="EMBL" id="JAAVJS010000866">
    <property type="protein sequence ID" value="NJX17622.1"/>
    <property type="molecule type" value="Genomic_DNA"/>
</dbReference>
<dbReference type="RefSeq" id="WP_167920580.1">
    <property type="nucleotide sequence ID" value="NZ_JAAVJS010000866.1"/>
</dbReference>
<comment type="caution">
    <text evidence="2">The sequence shown here is derived from an EMBL/GenBank/DDBJ whole genome shotgun (WGS) entry which is preliminary data.</text>
</comment>
<evidence type="ECO:0000313" key="2">
    <source>
        <dbReference type="EMBL" id="NJX17622.1"/>
    </source>
</evidence>
<name>A0ABX1DHS5_9FLAO</name>
<dbReference type="InterPro" id="IPR025514">
    <property type="entry name" value="DUF4402"/>
</dbReference>
<organism evidence="2 3">
    <name type="scientific">Tamlana crocina</name>
    <dbReference type="NCBI Taxonomy" id="393006"/>
    <lineage>
        <taxon>Bacteria</taxon>
        <taxon>Pseudomonadati</taxon>
        <taxon>Bacteroidota</taxon>
        <taxon>Flavobacteriia</taxon>
        <taxon>Flavobacteriales</taxon>
        <taxon>Flavobacteriaceae</taxon>
        <taxon>Tamlana</taxon>
    </lineage>
</organism>
<feature type="signal peptide" evidence="1">
    <location>
        <begin position="1"/>
        <end position="24"/>
    </location>
</feature>
<sequence>MKTKASHYFTVLTLLLMSFSGVFAQENPPIPIEVEVRNAQFLNFGKFTVGPAGGTVVIDPLGSRSYTGDLYLLGNDFSFA</sequence>
<keyword evidence="3" id="KW-1185">Reference proteome</keyword>
<protein>
    <submittedName>
        <fullName evidence="2">DUF4402 domain-containing protein</fullName>
    </submittedName>
</protein>
<reference evidence="2 3" key="1">
    <citation type="submission" date="2020-03" db="EMBL/GenBank/DDBJ databases">
        <title>Tamlana sp. nov, isolated from XXX.</title>
        <authorList>
            <person name="Cao W.R."/>
        </authorList>
    </citation>
    <scope>NUCLEOTIDE SEQUENCE [LARGE SCALE GENOMIC DNA]</scope>
    <source>
        <strain evidence="2 3">HST1-43</strain>
    </source>
</reference>
<accession>A0ABX1DHS5</accession>
<evidence type="ECO:0000313" key="3">
    <source>
        <dbReference type="Proteomes" id="UP000760545"/>
    </source>
</evidence>
<gene>
    <name evidence="2" type="ORF">HC176_19315</name>
</gene>
<feature type="non-terminal residue" evidence="2">
    <location>
        <position position="80"/>
    </location>
</feature>
<dbReference type="Proteomes" id="UP000760545">
    <property type="component" value="Unassembled WGS sequence"/>
</dbReference>
<proteinExistence type="predicted"/>
<keyword evidence="1" id="KW-0732">Signal</keyword>
<feature type="chain" id="PRO_5047465347" evidence="1">
    <location>
        <begin position="25"/>
        <end position="80"/>
    </location>
</feature>